<dbReference type="AlphaFoldDB" id="A0A1Z4JTB3"/>
<organism evidence="1 2">
    <name type="scientific">Leptolyngbya boryana NIES-2135</name>
    <dbReference type="NCBI Taxonomy" id="1973484"/>
    <lineage>
        <taxon>Bacteria</taxon>
        <taxon>Bacillati</taxon>
        <taxon>Cyanobacteriota</taxon>
        <taxon>Cyanophyceae</taxon>
        <taxon>Leptolyngbyales</taxon>
        <taxon>Leptolyngbyaceae</taxon>
        <taxon>Leptolyngbya group</taxon>
        <taxon>Leptolyngbya</taxon>
    </lineage>
</organism>
<keyword evidence="2" id="KW-1185">Reference proteome</keyword>
<sequence>MTLLLEQFVVALKQPLPYCFSLENTLAEYLFPEAHFAIGWFDSSVEYDLSPFQSMHLQCVDCDRGYYSNEPIRQRLRLNTASDFLAASHLFRSCRTPVQELTVRLKVVEDGTVIGDNIFIGLGHGKISDSLAQNLAGLAPPVFQVGFGIRPQNNQAEGQFAIATVTSTSSIAPYDLMLPRSCFRGEALAVGDYCLTIGFGIFEFATVKEVSLGTAVLVNYPHTLETEFLPQLRAQAENLAQLQHDPRRLARQYLNQRQMDSDWCLPSLTPEEAGLFDLFLQTDLDHYLQMLEHPYIAARLVEFGQSWWSAIATGETLTARSAIAQADLTLQPDQVSVPELPDGAETIVLKLPFINSNDAWVLRNHHLPNRVENCIYLHPDTAADLQINFGGDRLAFLSAVDYPTFSAEVTDLQYPHNRYPTIEQSESVPTFEQFISSYQPTLMVQLRRQVKHAIALLTEMQRLTPEQRFAYFQEACNSFQQINWDDQLSPTIVRLQTQVRSFCIDFSSLDVTAQPALLQPFFDQLKQILRVVIGYLSSVLRFAINGHAALNQAEIEVCCALSRYRPVAWLDDLPTGIYLDRPMPSENTYSCSGTIDTVIQQTNQIWATAPPLQIRPLVQFSQLFPSAPTEISEVAKHFSDCIEVAKALYGLRATLLTTPATKMYQAELNNAVEMLSQCWAVPEPLIIATQFWQWFHRRKGSDVAMQLQTEELELAKLIFLRFPQSILGRLKALQFKRLKVTGLQYFTNKHLGRDWRSQSVPITISQNSIVNSPDYGKSVVLVEGEMLGRLTAQSPRLPLGTTAIATIDLLPNSITAATTSDGIPLRIRSQTAQFLESESLISLEIVAQPSEQNKSKLLWYAKVDGKTIGMLCHRSISVLKTLRRLQTGNVFQVTLQPLLPETAWVELEPSSVRYPEIWQQSLRG</sequence>
<proteinExistence type="predicted"/>
<name>A0A1Z4JTB3_LEPBY</name>
<protein>
    <submittedName>
        <fullName evidence="1">Uncharacterized protein</fullName>
    </submittedName>
</protein>
<dbReference type="Proteomes" id="UP000217895">
    <property type="component" value="Plasmid Plasmid2 dna"/>
</dbReference>
<evidence type="ECO:0000313" key="1">
    <source>
        <dbReference type="EMBL" id="BAY59883.1"/>
    </source>
</evidence>
<geneLocation type="plasmid" evidence="1">
    <name>plasmid2</name>
</geneLocation>
<gene>
    <name evidence="1" type="ORF">NIES2135_67600</name>
</gene>
<accession>A0A1Z4JTB3</accession>
<reference evidence="1 2" key="1">
    <citation type="submission" date="2017-06" db="EMBL/GenBank/DDBJ databases">
        <title>Genome sequencing of cyanobaciteial culture collection at National Institute for Environmental Studies (NIES).</title>
        <authorList>
            <person name="Hirose Y."/>
            <person name="Shimura Y."/>
            <person name="Fujisawa T."/>
            <person name="Nakamura Y."/>
            <person name="Kawachi M."/>
        </authorList>
    </citation>
    <scope>NUCLEOTIDE SEQUENCE [LARGE SCALE GENOMIC DNA]</scope>
    <source>
        <strain evidence="1 2">NIES-2135</strain>
        <plasmid evidence="2">Plasmid Plasmid2 dna</plasmid>
    </source>
</reference>
<evidence type="ECO:0000313" key="2">
    <source>
        <dbReference type="Proteomes" id="UP000217895"/>
    </source>
</evidence>
<dbReference type="EMBL" id="AP018205">
    <property type="protein sequence ID" value="BAY59883.1"/>
    <property type="molecule type" value="Genomic_DNA"/>
</dbReference>
<keyword evidence="1" id="KW-0614">Plasmid</keyword>